<evidence type="ECO:0000259" key="11">
    <source>
        <dbReference type="PROSITE" id="PS50166"/>
    </source>
</evidence>
<dbReference type="InterPro" id="IPR001494">
    <property type="entry name" value="Importin-beta_N"/>
</dbReference>
<keyword evidence="3" id="KW-0813">Transport</keyword>
<dbReference type="InterPro" id="IPR040122">
    <property type="entry name" value="Importin_beta"/>
</dbReference>
<dbReference type="InterPro" id="IPR011989">
    <property type="entry name" value="ARM-like"/>
</dbReference>
<dbReference type="Gene3D" id="1.25.10.10">
    <property type="entry name" value="Leucine-rich Repeat Variant"/>
    <property type="match status" value="2"/>
</dbReference>
<dbReference type="OrthoDB" id="951172at2759"/>
<evidence type="ECO:0000256" key="7">
    <source>
        <dbReference type="ARBA" id="ARBA00023242"/>
    </source>
</evidence>
<feature type="region of interest" description="Disordered" evidence="10">
    <location>
        <begin position="324"/>
        <end position="385"/>
    </location>
</feature>
<dbReference type="InParanoid" id="A0A448YKV9"/>
<feature type="compositionally biased region" description="Basic and acidic residues" evidence="10">
    <location>
        <begin position="336"/>
        <end position="357"/>
    </location>
</feature>
<protein>
    <submittedName>
        <fullName evidence="12">DEKNAAC102307</fullName>
    </submittedName>
</protein>
<keyword evidence="6" id="KW-0653">Protein transport</keyword>
<evidence type="ECO:0000256" key="10">
    <source>
        <dbReference type="SAM" id="MobiDB-lite"/>
    </source>
</evidence>
<keyword evidence="5" id="KW-0677">Repeat</keyword>
<dbReference type="PROSITE" id="PS50166">
    <property type="entry name" value="IMPORTIN_B_NT"/>
    <property type="match status" value="1"/>
</dbReference>
<dbReference type="SMART" id="SM00913">
    <property type="entry name" value="IBN_N"/>
    <property type="match status" value="1"/>
</dbReference>
<feature type="domain" description="Importin N-terminal" evidence="11">
    <location>
        <begin position="32"/>
        <end position="118"/>
    </location>
</feature>
<evidence type="ECO:0000256" key="5">
    <source>
        <dbReference type="ARBA" id="ARBA00022737"/>
    </source>
</evidence>
<dbReference type="InterPro" id="IPR016024">
    <property type="entry name" value="ARM-type_fold"/>
</dbReference>
<dbReference type="AlphaFoldDB" id="A0A448YKV9"/>
<keyword evidence="4" id="KW-0963">Cytoplasm</keyword>
<feature type="compositionally biased region" description="Acidic residues" evidence="10">
    <location>
        <begin position="324"/>
        <end position="335"/>
    </location>
</feature>
<sequence>MSAWTPNPEALNQLVLILSGTLSSNTSDRLQATQALEKAALEPDFDNYLLHILVDGRQLEPQVRASGGLLIKNDLIKNWSSKTTELRNHILQDIPKGLLDSQSLVRNITGNVITSLFSILGVSNWPNILPNLMELATGAAGTTESQEGAMSALAKICEDSARVLDREYNGQRPLNFMVPRFIELSSSPRGRVRTLALSCLNQILIIKSQSILVNLDDFMARLFQLANDTDPTVRTGVCTAFASILDATPEKMLPHLDGIINYSLHCVNDDDDEVALQACEVLLSVASSELPAEVIRPKLEQMLPILLKNMVYSEMEVFLMEGQDENDDEDVEDRDEDIRPQGAHSKEAHKAGTKAKEATGNGEDDRSDSDYDDDDDDDDDDLDLSPSWTLRKCSAASLDILASKFPLDVLKISLPVIKERIMSEEWPVREAAILALGAIAEGCWEEATPQLPSMIPFLVERLKDPQPRVRLIACWTLGRYSVWVCGEAAAGGACANYFRPTFESILECALDKKKVVQQSACSALADFIENAEPELLGQFIEPLLHHFQLYFSKYQRKNLIILYDTVQTFAEKVGEQIRCNENYIKMLLPPLIEKWQRLSDDDKDLWPLLECMSSVAAALGEAFAPYAVPVYERAVRILSQCIKQEQLANSDASFDAPEKDFVVTSIDLIDGLVQGLANHFEELANSTTESSLSGETLMSLLLTCFDDPVDDVRQSVYALLGDLCIYILEPFVLPHLHEVMVDIGVEITNQTYDSNASCNNAIWSLGELSLRVPSQTMNPYLDNFMKLLVPMLMDTNIDNTVLENTAITIGRFGIHNAQQMGPYLSQILSSWCSFMKFLEENDEKETAFQGMCNIIAANPSAINVTDVGGRNALKSFVDCIASYENPGESLGSAFHMLLQGFKNGLGDPSWESLLSELNPESTGLLSTRYST</sequence>
<proteinExistence type="inferred from homology"/>
<dbReference type="GO" id="GO:0031267">
    <property type="term" value="F:small GTPase binding"/>
    <property type="evidence" value="ECO:0007669"/>
    <property type="project" value="InterPro"/>
</dbReference>
<dbReference type="Proteomes" id="UP000290900">
    <property type="component" value="Unassembled WGS sequence"/>
</dbReference>
<dbReference type="STRING" id="13370.A0A448YKV9"/>
<feature type="compositionally biased region" description="Acidic residues" evidence="10">
    <location>
        <begin position="365"/>
        <end position="383"/>
    </location>
</feature>
<dbReference type="FunCoup" id="A0A448YKV9">
    <property type="interactions" value="1224"/>
</dbReference>
<evidence type="ECO:0000256" key="1">
    <source>
        <dbReference type="ARBA" id="ARBA00004123"/>
    </source>
</evidence>
<dbReference type="EMBL" id="CAACVR010000012">
    <property type="protein sequence ID" value="VEU21516.1"/>
    <property type="molecule type" value="Genomic_DNA"/>
</dbReference>
<evidence type="ECO:0000256" key="9">
    <source>
        <dbReference type="PROSITE-ProRule" id="PRU00103"/>
    </source>
</evidence>
<comment type="similarity">
    <text evidence="8">Belongs to the importin beta family. Importin beta-2 subfamily.</text>
</comment>
<dbReference type="InterPro" id="IPR021133">
    <property type="entry name" value="HEAT_type_2"/>
</dbReference>
<dbReference type="FunFam" id="1.25.10.10:FF:000028">
    <property type="entry name" value="Transportin-1 isoform 1"/>
    <property type="match status" value="1"/>
</dbReference>
<dbReference type="Pfam" id="PF03810">
    <property type="entry name" value="IBN_N"/>
    <property type="match status" value="1"/>
</dbReference>
<accession>A0A448YKV9</accession>
<comment type="subcellular location">
    <subcellularLocation>
        <location evidence="2">Cytoplasm</location>
    </subcellularLocation>
    <subcellularLocation>
        <location evidence="1">Nucleus</location>
    </subcellularLocation>
</comment>
<evidence type="ECO:0000256" key="4">
    <source>
        <dbReference type="ARBA" id="ARBA00022490"/>
    </source>
</evidence>
<dbReference type="GO" id="GO:0005737">
    <property type="term" value="C:cytoplasm"/>
    <property type="evidence" value="ECO:0007669"/>
    <property type="project" value="UniProtKB-SubCell"/>
</dbReference>
<name>A0A448YKV9_BRENA</name>
<dbReference type="SUPFAM" id="SSF48371">
    <property type="entry name" value="ARM repeat"/>
    <property type="match status" value="1"/>
</dbReference>
<evidence type="ECO:0000256" key="2">
    <source>
        <dbReference type="ARBA" id="ARBA00004496"/>
    </source>
</evidence>
<dbReference type="GO" id="GO:0031981">
    <property type="term" value="C:nuclear lumen"/>
    <property type="evidence" value="ECO:0007669"/>
    <property type="project" value="UniProtKB-ARBA"/>
</dbReference>
<evidence type="ECO:0000313" key="12">
    <source>
        <dbReference type="EMBL" id="VEU21516.1"/>
    </source>
</evidence>
<keyword evidence="13" id="KW-1185">Reference proteome</keyword>
<dbReference type="Pfam" id="PF13513">
    <property type="entry name" value="HEAT_EZ"/>
    <property type="match status" value="2"/>
</dbReference>
<evidence type="ECO:0000313" key="13">
    <source>
        <dbReference type="Proteomes" id="UP000290900"/>
    </source>
</evidence>
<dbReference type="GO" id="GO:0006606">
    <property type="term" value="P:protein import into nucleus"/>
    <property type="evidence" value="ECO:0007669"/>
    <property type="project" value="InterPro"/>
</dbReference>
<evidence type="ECO:0000256" key="6">
    <source>
        <dbReference type="ARBA" id="ARBA00022927"/>
    </source>
</evidence>
<organism evidence="12 13">
    <name type="scientific">Brettanomyces naardenensis</name>
    <name type="common">Yeast</name>
    <dbReference type="NCBI Taxonomy" id="13370"/>
    <lineage>
        <taxon>Eukaryota</taxon>
        <taxon>Fungi</taxon>
        <taxon>Dikarya</taxon>
        <taxon>Ascomycota</taxon>
        <taxon>Saccharomycotina</taxon>
        <taxon>Pichiomycetes</taxon>
        <taxon>Pichiales</taxon>
        <taxon>Pichiaceae</taxon>
        <taxon>Brettanomyces</taxon>
    </lineage>
</organism>
<feature type="repeat" description="HEAT" evidence="9">
    <location>
        <begin position="454"/>
        <end position="490"/>
    </location>
</feature>
<dbReference type="PROSITE" id="PS50077">
    <property type="entry name" value="HEAT_REPEAT"/>
    <property type="match status" value="1"/>
</dbReference>
<keyword evidence="7" id="KW-0539">Nucleus</keyword>
<evidence type="ECO:0000256" key="3">
    <source>
        <dbReference type="ARBA" id="ARBA00022448"/>
    </source>
</evidence>
<reference evidence="12 13" key="1">
    <citation type="submission" date="2018-12" db="EMBL/GenBank/DDBJ databases">
        <authorList>
            <person name="Tiukova I."/>
            <person name="Dainat J."/>
        </authorList>
    </citation>
    <scope>NUCLEOTIDE SEQUENCE [LARGE SCALE GENOMIC DNA]</scope>
</reference>
<evidence type="ECO:0000256" key="8">
    <source>
        <dbReference type="ARBA" id="ARBA00038423"/>
    </source>
</evidence>
<gene>
    <name evidence="12" type="ORF">BRENAR_LOCUS2249</name>
</gene>
<dbReference type="PANTHER" id="PTHR10527">
    <property type="entry name" value="IMPORTIN BETA"/>
    <property type="match status" value="1"/>
</dbReference>